<protein>
    <submittedName>
        <fullName evidence="1">Uncharacterized protein</fullName>
    </submittedName>
</protein>
<sequence length="79" mass="8488">MKTRKATQSELQAYQAMVGSSTAWADVMKFARAINLACKAQTGVSKELAAAHEAACAKWNEELRAAGFVTSITGLRVIK</sequence>
<accession>A0A218M3F1</accession>
<evidence type="ECO:0000313" key="1">
    <source>
        <dbReference type="EMBL" id="ASD50580.1"/>
    </source>
</evidence>
<proteinExistence type="predicted"/>
<keyword evidence="2" id="KW-1185">Reference proteome</keyword>
<name>A0A218M3F1_9CAUD</name>
<organism evidence="1 2">
    <name type="scientific">Acidovorax phage ACP17</name>
    <dbReference type="NCBI Taxonomy" id="2010329"/>
    <lineage>
        <taxon>Viruses</taxon>
        <taxon>Duplodnaviria</taxon>
        <taxon>Heunggongvirae</taxon>
        <taxon>Uroviricota</taxon>
        <taxon>Caudoviricetes</taxon>
        <taxon>Busanvirus</taxon>
        <taxon>Busanvirus ACP17</taxon>
    </lineage>
</organism>
<dbReference type="RefSeq" id="YP_009609647.1">
    <property type="nucleotide sequence ID" value="NC_041997.1"/>
</dbReference>
<dbReference type="GeneID" id="40085732"/>
<reference evidence="1 2" key="1">
    <citation type="submission" date="2017-08" db="EMBL/GenBank/DDBJ databases">
        <title>Characterization and complete genome sequence of novel bacteriophage infecting the causal agent of bacterial fruit blotch, Acidovorax citrulli.</title>
        <authorList>
            <person name="Midani A.R."/>
            <person name="Park S.-H."/>
            <person name="Choi T.-J."/>
        </authorList>
    </citation>
    <scope>NUCLEOTIDE SEQUENCE [LARGE SCALE GENOMIC DNA]</scope>
</reference>
<dbReference type="Proteomes" id="UP000224101">
    <property type="component" value="Segment"/>
</dbReference>
<dbReference type="KEGG" id="vg:40085732"/>
<dbReference type="EMBL" id="KY979132">
    <property type="protein sequence ID" value="ASD50580.1"/>
    <property type="molecule type" value="Genomic_DNA"/>
</dbReference>
<evidence type="ECO:0000313" key="2">
    <source>
        <dbReference type="Proteomes" id="UP000224101"/>
    </source>
</evidence>